<feature type="region of interest" description="Disordered" evidence="1">
    <location>
        <begin position="190"/>
        <end position="227"/>
    </location>
</feature>
<protein>
    <submittedName>
        <fullName evidence="2">Uncharacterized protein</fullName>
    </submittedName>
</protein>
<sequence length="276" mass="30728">MATEQTSAVNWLDAILAELDGDQARWNFCTSQIKNKLAMASRVDWQLFCCWKWLEANNTIAAAGFLANLQFPEQLSSLVAGKQETARREKKAKEKILENWAGFNFVFRTAGGTDYTPERFSIGLLEKLAELAERTPGMGNLLAGQLARDVRARLRGTGSTVAKLKPGDVDEMLRAIRGVVPASASRLPVRPLEQGRAAGPGLEDVSSSRFLSDAPPPPWPRRPRQTTLQHRIRRAIMRELGQSAARLPAPQAQQAQQWVTEDMETWLGELPEGWRP</sequence>
<accession>A0A139H3C2</accession>
<name>A0A139H3C2_9PEZI</name>
<keyword evidence="3" id="KW-1185">Reference proteome</keyword>
<gene>
    <name evidence="2" type="ORF">AC578_5668</name>
</gene>
<comment type="caution">
    <text evidence="2">The sequence shown here is derived from an EMBL/GenBank/DDBJ whole genome shotgun (WGS) entry which is preliminary data.</text>
</comment>
<evidence type="ECO:0000256" key="1">
    <source>
        <dbReference type="SAM" id="MobiDB-lite"/>
    </source>
</evidence>
<dbReference type="EMBL" id="LFZN01000158">
    <property type="protein sequence ID" value="KXS96957.1"/>
    <property type="molecule type" value="Genomic_DNA"/>
</dbReference>
<evidence type="ECO:0000313" key="3">
    <source>
        <dbReference type="Proteomes" id="UP000070133"/>
    </source>
</evidence>
<reference evidence="2 3" key="1">
    <citation type="submission" date="2015-07" db="EMBL/GenBank/DDBJ databases">
        <title>Comparative genomics of the Sigatoka disease complex on banana suggests a link between parallel evolutionary changes in Pseudocercospora fijiensis and Pseudocercospora eumusae and increased virulence on the banana host.</title>
        <authorList>
            <person name="Chang T.-C."/>
            <person name="Salvucci A."/>
            <person name="Crous P.W."/>
            <person name="Stergiopoulos I."/>
        </authorList>
    </citation>
    <scope>NUCLEOTIDE SEQUENCE [LARGE SCALE GENOMIC DNA]</scope>
    <source>
        <strain evidence="2 3">CBS 114824</strain>
    </source>
</reference>
<dbReference type="OrthoDB" id="3650578at2759"/>
<dbReference type="Proteomes" id="UP000070133">
    <property type="component" value="Unassembled WGS sequence"/>
</dbReference>
<organism evidence="2 3">
    <name type="scientific">Pseudocercospora eumusae</name>
    <dbReference type="NCBI Taxonomy" id="321146"/>
    <lineage>
        <taxon>Eukaryota</taxon>
        <taxon>Fungi</taxon>
        <taxon>Dikarya</taxon>
        <taxon>Ascomycota</taxon>
        <taxon>Pezizomycotina</taxon>
        <taxon>Dothideomycetes</taxon>
        <taxon>Dothideomycetidae</taxon>
        <taxon>Mycosphaerellales</taxon>
        <taxon>Mycosphaerellaceae</taxon>
        <taxon>Pseudocercospora</taxon>
    </lineage>
</organism>
<evidence type="ECO:0000313" key="2">
    <source>
        <dbReference type="EMBL" id="KXS96957.1"/>
    </source>
</evidence>
<proteinExistence type="predicted"/>
<dbReference type="AlphaFoldDB" id="A0A139H3C2"/>